<evidence type="ECO:0000256" key="1">
    <source>
        <dbReference type="SAM" id="MobiDB-lite"/>
    </source>
</evidence>
<dbReference type="PANTHER" id="PTHR36760">
    <property type="entry name" value="ACIDIC LEUCINE-RICH NUCLEAR PHOSPHOPROTEIN 32 FAMILY B PROTEIN"/>
    <property type="match status" value="1"/>
</dbReference>
<comment type="caution">
    <text evidence="2">The sequence shown here is derived from an EMBL/GenBank/DDBJ whole genome shotgun (WGS) entry which is preliminary data.</text>
</comment>
<dbReference type="EMBL" id="JAXQNO010000016">
    <property type="protein sequence ID" value="KAK4781891.1"/>
    <property type="molecule type" value="Genomic_DNA"/>
</dbReference>
<dbReference type="Proteomes" id="UP001346149">
    <property type="component" value="Unassembled WGS sequence"/>
</dbReference>
<feature type="region of interest" description="Disordered" evidence="1">
    <location>
        <begin position="177"/>
        <end position="228"/>
    </location>
</feature>
<keyword evidence="3" id="KW-1185">Reference proteome</keyword>
<sequence length="354" mass="40356">MSEQPMSNSSQEKVVSIRSLCASVSSFIFSCCVPILSQPLYFCYFLFFSPYLFKLLSFLSPLFFTNSLVLISFQYLNSVCLSGQESFLSKEELDLYEILFEAWKETVVEHQVQESVDKFPILETAAMEATLERKAAEELKGSKSGEAISQDEEELDGIAAFTVERVKVKQLGTESEKVVQGEEGEREGEPSFFMRGESNAHVGYNNHDPAPRRQRPRNFSLPGDDTDGLAVLGSFRSMRKEREWRRTLACKLFEERHNAGAGGRGGEDDMDLLWEKYHEDDTSWSGSRPRETKKKPEREEEEEDDEEENLCCLQALKFSAGKVNLGLRKPSIMSISRTLRGIGWLHSLRRHKRA</sequence>
<gene>
    <name evidence="2" type="ORF">SAY86_015993</name>
</gene>
<feature type="region of interest" description="Disordered" evidence="1">
    <location>
        <begin position="281"/>
        <end position="306"/>
    </location>
</feature>
<evidence type="ECO:0000313" key="3">
    <source>
        <dbReference type="Proteomes" id="UP001346149"/>
    </source>
</evidence>
<name>A0AAN7QZ16_TRANT</name>
<dbReference type="AlphaFoldDB" id="A0AAN7QZ16"/>
<feature type="compositionally biased region" description="Basic and acidic residues" evidence="1">
    <location>
        <begin position="288"/>
        <end position="298"/>
    </location>
</feature>
<proteinExistence type="predicted"/>
<accession>A0AAN7QZ16</accession>
<protein>
    <submittedName>
        <fullName evidence="2">Uncharacterized protein</fullName>
    </submittedName>
</protein>
<dbReference type="PANTHER" id="PTHR36760:SF1">
    <property type="entry name" value="ACIDIC LEUCINE-RICH NUCLEAR PHOSPHOPROTEIN 32 FAMILY B PROTEIN"/>
    <property type="match status" value="1"/>
</dbReference>
<evidence type="ECO:0000313" key="2">
    <source>
        <dbReference type="EMBL" id="KAK4781891.1"/>
    </source>
</evidence>
<organism evidence="2 3">
    <name type="scientific">Trapa natans</name>
    <name type="common">Water chestnut</name>
    <dbReference type="NCBI Taxonomy" id="22666"/>
    <lineage>
        <taxon>Eukaryota</taxon>
        <taxon>Viridiplantae</taxon>
        <taxon>Streptophyta</taxon>
        <taxon>Embryophyta</taxon>
        <taxon>Tracheophyta</taxon>
        <taxon>Spermatophyta</taxon>
        <taxon>Magnoliopsida</taxon>
        <taxon>eudicotyledons</taxon>
        <taxon>Gunneridae</taxon>
        <taxon>Pentapetalae</taxon>
        <taxon>rosids</taxon>
        <taxon>malvids</taxon>
        <taxon>Myrtales</taxon>
        <taxon>Lythraceae</taxon>
        <taxon>Trapa</taxon>
    </lineage>
</organism>
<reference evidence="2 3" key="1">
    <citation type="journal article" date="2023" name="Hortic Res">
        <title>Pangenome of water caltrop reveals structural variations and asymmetric subgenome divergence after allopolyploidization.</title>
        <authorList>
            <person name="Zhang X."/>
            <person name="Chen Y."/>
            <person name="Wang L."/>
            <person name="Yuan Y."/>
            <person name="Fang M."/>
            <person name="Shi L."/>
            <person name="Lu R."/>
            <person name="Comes H.P."/>
            <person name="Ma Y."/>
            <person name="Chen Y."/>
            <person name="Huang G."/>
            <person name="Zhou Y."/>
            <person name="Zheng Z."/>
            <person name="Qiu Y."/>
        </authorList>
    </citation>
    <scope>NUCLEOTIDE SEQUENCE [LARGE SCALE GENOMIC DNA]</scope>
    <source>
        <strain evidence="2">F231</strain>
    </source>
</reference>